<evidence type="ECO:0000256" key="8">
    <source>
        <dbReference type="SAM" id="Phobius"/>
    </source>
</evidence>
<evidence type="ECO:0000259" key="9">
    <source>
        <dbReference type="PROSITE" id="PS50893"/>
    </source>
</evidence>
<dbReference type="NCBIfam" id="TIGR02868">
    <property type="entry name" value="CydC"/>
    <property type="match status" value="1"/>
</dbReference>
<feature type="domain" description="ABC transporter" evidence="9">
    <location>
        <begin position="916"/>
        <end position="1151"/>
    </location>
</feature>
<feature type="transmembrane region" description="Helical" evidence="8">
    <location>
        <begin position="237"/>
        <end position="265"/>
    </location>
</feature>
<feature type="transmembrane region" description="Helical" evidence="8">
    <location>
        <begin position="271"/>
        <end position="288"/>
    </location>
</feature>
<evidence type="ECO:0000256" key="4">
    <source>
        <dbReference type="ARBA" id="ARBA00022840"/>
    </source>
</evidence>
<reference evidence="11" key="1">
    <citation type="submission" date="2024-05" db="EMBL/GenBank/DDBJ databases">
        <title>30 novel species of actinomycetes from the DSMZ collection.</title>
        <authorList>
            <person name="Nouioui I."/>
        </authorList>
    </citation>
    <scope>NUCLEOTIDE SEQUENCE</scope>
    <source>
        <strain evidence="11">DSM 40473</strain>
    </source>
</reference>
<feature type="transmembrane region" description="Helical" evidence="8">
    <location>
        <begin position="715"/>
        <end position="737"/>
    </location>
</feature>
<feature type="transmembrane region" description="Helical" evidence="8">
    <location>
        <begin position="743"/>
        <end position="763"/>
    </location>
</feature>
<comment type="subcellular location">
    <subcellularLocation>
        <location evidence="1">Cell membrane</location>
        <topology evidence="1">Multi-pass membrane protein</topology>
    </subcellularLocation>
</comment>
<evidence type="ECO:0000256" key="6">
    <source>
        <dbReference type="ARBA" id="ARBA00023136"/>
    </source>
</evidence>
<feature type="transmembrane region" description="Helical" evidence="8">
    <location>
        <begin position="823"/>
        <end position="844"/>
    </location>
</feature>
<feature type="transmembrane region" description="Helical" evidence="8">
    <location>
        <begin position="856"/>
        <end position="879"/>
    </location>
</feature>
<dbReference type="Gene3D" id="3.40.50.300">
    <property type="entry name" value="P-loop containing nucleotide triphosphate hydrolases"/>
    <property type="match status" value="2"/>
</dbReference>
<evidence type="ECO:0000256" key="7">
    <source>
        <dbReference type="SAM" id="MobiDB-lite"/>
    </source>
</evidence>
<dbReference type="InterPro" id="IPR039421">
    <property type="entry name" value="Type_1_exporter"/>
</dbReference>
<dbReference type="InterPro" id="IPR011527">
    <property type="entry name" value="ABC1_TM_dom"/>
</dbReference>
<dbReference type="PANTHER" id="PTHR24221">
    <property type="entry name" value="ATP-BINDING CASSETTE SUB-FAMILY B"/>
    <property type="match status" value="1"/>
</dbReference>
<evidence type="ECO:0000259" key="10">
    <source>
        <dbReference type="PROSITE" id="PS50929"/>
    </source>
</evidence>
<dbReference type="SUPFAM" id="SSF52540">
    <property type="entry name" value="P-loop containing nucleoside triphosphate hydrolases"/>
    <property type="match status" value="2"/>
</dbReference>
<dbReference type="Pfam" id="PF00664">
    <property type="entry name" value="ABC_membrane"/>
    <property type="match status" value="2"/>
</dbReference>
<feature type="transmembrane region" description="Helical" evidence="8">
    <location>
        <begin position="635"/>
        <end position="654"/>
    </location>
</feature>
<dbReference type="PANTHER" id="PTHR24221:SF590">
    <property type="entry name" value="COMPONENT LINKED WITH THE ASSEMBLY OF CYTOCHROME' TRANSPORT TRANSMEMBRANE ATP-BINDING PROTEIN ABC TRANSPORTER CYDD-RELATED"/>
    <property type="match status" value="1"/>
</dbReference>
<keyword evidence="3" id="KW-0547">Nucleotide-binding</keyword>
<feature type="transmembrane region" description="Helical" evidence="8">
    <location>
        <begin position="132"/>
        <end position="151"/>
    </location>
</feature>
<dbReference type="RefSeq" id="WP_311613387.1">
    <property type="nucleotide sequence ID" value="NZ_JAVRFI010000016.1"/>
</dbReference>
<feature type="domain" description="ABC transporter" evidence="9">
    <location>
        <begin position="332"/>
        <end position="567"/>
    </location>
</feature>
<dbReference type="SUPFAM" id="SSF90123">
    <property type="entry name" value="ABC transporter transmembrane region"/>
    <property type="match status" value="2"/>
</dbReference>
<keyword evidence="2 8" id="KW-0812">Transmembrane</keyword>
<keyword evidence="6 8" id="KW-0472">Membrane</keyword>
<dbReference type="PROSITE" id="PS50929">
    <property type="entry name" value="ABC_TM1F"/>
    <property type="match status" value="2"/>
</dbReference>
<accession>A0ABU2SSD8</accession>
<evidence type="ECO:0000313" key="12">
    <source>
        <dbReference type="Proteomes" id="UP001180531"/>
    </source>
</evidence>
<feature type="region of interest" description="Disordered" evidence="7">
    <location>
        <begin position="548"/>
        <end position="579"/>
    </location>
</feature>
<dbReference type="SMART" id="SM00382">
    <property type="entry name" value="AAA"/>
    <property type="match status" value="2"/>
</dbReference>
<evidence type="ECO:0000256" key="5">
    <source>
        <dbReference type="ARBA" id="ARBA00022989"/>
    </source>
</evidence>
<feature type="transmembrane region" description="Helical" evidence="8">
    <location>
        <begin position="57"/>
        <end position="77"/>
    </location>
</feature>
<dbReference type="NCBIfam" id="TIGR02857">
    <property type="entry name" value="CydD"/>
    <property type="match status" value="1"/>
</dbReference>
<dbReference type="InterPro" id="IPR027417">
    <property type="entry name" value="P-loop_NTPase"/>
</dbReference>
<dbReference type="InterPro" id="IPR036640">
    <property type="entry name" value="ABC1_TM_sf"/>
</dbReference>
<dbReference type="InterPro" id="IPR003593">
    <property type="entry name" value="AAA+_ATPase"/>
</dbReference>
<evidence type="ECO:0000256" key="2">
    <source>
        <dbReference type="ARBA" id="ARBA00022692"/>
    </source>
</evidence>
<dbReference type="PROSITE" id="PS50893">
    <property type="entry name" value="ABC_TRANSPORTER_2"/>
    <property type="match status" value="2"/>
</dbReference>
<keyword evidence="12" id="KW-1185">Reference proteome</keyword>
<dbReference type="InterPro" id="IPR014216">
    <property type="entry name" value="ABC_transptr_CydD"/>
</dbReference>
<feature type="domain" description="ABC transmembrane type-1" evidence="10">
    <location>
        <begin position="601"/>
        <end position="884"/>
    </location>
</feature>
<dbReference type="CDD" id="cd18584">
    <property type="entry name" value="ABC_6TM_AarD_CydD"/>
    <property type="match status" value="1"/>
</dbReference>
<feature type="transmembrane region" description="Helical" evidence="8">
    <location>
        <begin position="600"/>
        <end position="623"/>
    </location>
</feature>
<sequence length="1169" mass="122749">MKPVDPRLLRHAAATRFFLAASVVLGLAGAGLVIAQAMLVAEVVTGAFQRGLTARDLVLPLALLAAVALGRATAAWLTELAAHRASAAVKSALRTRLLEHATRLGPGTRNTGELTTLATRGIDALDDYFARYLPQLGLAAVVPVAVLARIVSADWVSALVIVLTLPLIPLFMALIGWATQGRMDKQWRLLSRLSGHFLDVVAGLPTLKVFGRAKAQAESIRAITADYRRATLRTLRLAFLSSFALELLSTLSVALVAVGIGMRLVHGELDLYTGLMVLVLAPEAYLPLRQVGAQYHAAAEGLAAADEVFAVLETEPVPAGTLPAPDARGAALTVDRLVVRHAGRTTPSLAETSFEVRPGETVAVTGPSGVGKSTLLNVLLGLERPTSGRVFLGDSDLTSLSPESWRDQVAWVPQRPHLFAGTIAENVRLARPGATDAQVREALRAAGALEFVSMLPQGTDTRLGEDGSGLSAGQRQRLALARAFLADRPVLLLDEPTAALDGETEAAVVEAVRRLSAGRTVVLVVHRPALLAVADRVVGLEASQPVAGRPVRRGPDRMPASPVAADPVPGDGRAGGHAPARSAGILARVRAAATPYRGRFALATLLGALALGSAVGLMAVSGWLISRASEHPPVLYLMVAVTATRAFGIGRSVFRYAERLVSHDAALRVLAELRVSVYRRLERLAPSGLRDTRRGDLLSRLVADVDALQDYFLRWLLPLGAAVLVGAVSVGFTAWLLPEAGAALAVGLLVAGPVAAAMSGAVARRAERRLAPARGELSTHVVEVLNGTAELTVAGALPGRLERLRGADAALTRIARRASAATALGSGLSALACGLTVAVSAWVGANAVHDGRLGGVWLAVVVLTPLAAFEAVAGLPLAVQYRQRVRRSAERVYEVLDAPVPVRDGSGAAPESPFPLRVTGLTARHPGQSVPALDGFALELTAGRRVAVVGESGSGKTTLARVLLRFLDAEAGSYTLGGRDAAEMDGDAVRRLVGMCEQDAHIFDSSVRENLRLARPGADDRKLREALRAARLLEWVDGLPQGLDTLVGEHGARMSGGQRQRLALARALLADFPVLVLDEPAEHLDLATADALTADLLTATEGRTTVLITHRLAGLAAVDEILVLERGRVVQRGAYEELAEAPGPFRRALAREAAADTSLMALSPANGAY</sequence>
<dbReference type="PROSITE" id="PS00211">
    <property type="entry name" value="ABC_TRANSPORTER_1"/>
    <property type="match status" value="2"/>
</dbReference>
<dbReference type="Pfam" id="PF00005">
    <property type="entry name" value="ABC_tran"/>
    <property type="match status" value="2"/>
</dbReference>
<feature type="transmembrane region" description="Helical" evidence="8">
    <location>
        <begin position="17"/>
        <end position="37"/>
    </location>
</feature>
<dbReference type="InterPro" id="IPR017871">
    <property type="entry name" value="ABC_transporter-like_CS"/>
</dbReference>
<dbReference type="InterPro" id="IPR003439">
    <property type="entry name" value="ABC_transporter-like_ATP-bd"/>
</dbReference>
<name>A0ABU2SSD8_9ACTN</name>
<keyword evidence="4" id="KW-0067">ATP-binding</keyword>
<dbReference type="EMBL" id="JAVRFI010000016">
    <property type="protein sequence ID" value="MDT0451903.1"/>
    <property type="molecule type" value="Genomic_DNA"/>
</dbReference>
<evidence type="ECO:0000256" key="3">
    <source>
        <dbReference type="ARBA" id="ARBA00022741"/>
    </source>
</evidence>
<dbReference type="Gene3D" id="1.20.1560.10">
    <property type="entry name" value="ABC transporter type 1, transmembrane domain"/>
    <property type="match status" value="2"/>
</dbReference>
<proteinExistence type="predicted"/>
<gene>
    <name evidence="11" type="primary">cydD</name>
    <name evidence="11" type="ORF">RM609_22865</name>
</gene>
<keyword evidence="5 8" id="KW-1133">Transmembrane helix</keyword>
<feature type="transmembrane region" description="Helical" evidence="8">
    <location>
        <begin position="157"/>
        <end position="178"/>
    </location>
</feature>
<dbReference type="Proteomes" id="UP001180531">
    <property type="component" value="Unassembled WGS sequence"/>
</dbReference>
<dbReference type="InterPro" id="IPR014223">
    <property type="entry name" value="ABC_CydC/D"/>
</dbReference>
<evidence type="ECO:0000313" key="11">
    <source>
        <dbReference type="EMBL" id="MDT0451903.1"/>
    </source>
</evidence>
<feature type="domain" description="ABC transmembrane type-1" evidence="10">
    <location>
        <begin position="20"/>
        <end position="300"/>
    </location>
</feature>
<protein>
    <submittedName>
        <fullName evidence="11">Thiol reductant ABC exporter subunit CydD</fullName>
    </submittedName>
</protein>
<organism evidence="11 12">
    <name type="scientific">Streptomyces hesseae</name>
    <dbReference type="NCBI Taxonomy" id="3075519"/>
    <lineage>
        <taxon>Bacteria</taxon>
        <taxon>Bacillati</taxon>
        <taxon>Actinomycetota</taxon>
        <taxon>Actinomycetes</taxon>
        <taxon>Kitasatosporales</taxon>
        <taxon>Streptomycetaceae</taxon>
        <taxon>Streptomyces</taxon>
    </lineage>
</organism>
<comment type="caution">
    <text evidence="11">The sequence shown here is derived from an EMBL/GenBank/DDBJ whole genome shotgun (WGS) entry which is preliminary data.</text>
</comment>
<evidence type="ECO:0000256" key="1">
    <source>
        <dbReference type="ARBA" id="ARBA00004651"/>
    </source>
</evidence>